<protein>
    <submittedName>
        <fullName evidence="1">Uncharacterized protein</fullName>
    </submittedName>
</protein>
<proteinExistence type="predicted"/>
<gene>
    <name evidence="1" type="ORF">BV25DRAFT_1837413</name>
</gene>
<accession>A0ACB8T612</accession>
<evidence type="ECO:0000313" key="1">
    <source>
        <dbReference type="EMBL" id="KAI0063867.1"/>
    </source>
</evidence>
<sequence length="388" mass="42098">MVVHHRQWTGRTPSVWNITDMPSGPTRYQPPPAPAPANWNLAEGSSSTLIVRYVDVADALHSETQERHTHANFGKPQLEGGDYYAVNGFTTPLPARTDWNYVGSAHFLSQQDEPALQEYHSVITVPTALPDAQPDAPSHSQTSSASPFSTSMSSLSMLGAQSPLPNLPTTDVQEGGCIDNHEDTSLQACFRCHLQGIQHQTSIVVARQHGRHGRMFLDGYGGRTSASAADAQLTPSARVEDEGEARTNGAGVSPHRRSCKRAPDKAPAGNRMESENDSRDEGALAPACVEDIPTSRSGPSIARASRGSVGSRTSSQNITGGRWERKGTHATERAEKKKTGKPPKKHCKLSFVRFDVMRRDFRLKHSHGNADDNEAALARAKEQGPFQS</sequence>
<dbReference type="Proteomes" id="UP000814140">
    <property type="component" value="Unassembled WGS sequence"/>
</dbReference>
<reference evidence="1" key="2">
    <citation type="journal article" date="2022" name="New Phytol.">
        <title>Evolutionary transition to the ectomycorrhizal habit in the genomes of a hyperdiverse lineage of mushroom-forming fungi.</title>
        <authorList>
            <person name="Looney B."/>
            <person name="Miyauchi S."/>
            <person name="Morin E."/>
            <person name="Drula E."/>
            <person name="Courty P.E."/>
            <person name="Kohler A."/>
            <person name="Kuo A."/>
            <person name="LaButti K."/>
            <person name="Pangilinan J."/>
            <person name="Lipzen A."/>
            <person name="Riley R."/>
            <person name="Andreopoulos W."/>
            <person name="He G."/>
            <person name="Johnson J."/>
            <person name="Nolan M."/>
            <person name="Tritt A."/>
            <person name="Barry K.W."/>
            <person name="Grigoriev I.V."/>
            <person name="Nagy L.G."/>
            <person name="Hibbett D."/>
            <person name="Henrissat B."/>
            <person name="Matheny P.B."/>
            <person name="Labbe J."/>
            <person name="Martin F.M."/>
        </authorList>
    </citation>
    <scope>NUCLEOTIDE SEQUENCE</scope>
    <source>
        <strain evidence="1">HHB10654</strain>
    </source>
</reference>
<comment type="caution">
    <text evidence="1">The sequence shown here is derived from an EMBL/GenBank/DDBJ whole genome shotgun (WGS) entry which is preliminary data.</text>
</comment>
<reference evidence="1" key="1">
    <citation type="submission" date="2021-03" db="EMBL/GenBank/DDBJ databases">
        <authorList>
            <consortium name="DOE Joint Genome Institute"/>
            <person name="Ahrendt S."/>
            <person name="Looney B.P."/>
            <person name="Miyauchi S."/>
            <person name="Morin E."/>
            <person name="Drula E."/>
            <person name="Courty P.E."/>
            <person name="Chicoki N."/>
            <person name="Fauchery L."/>
            <person name="Kohler A."/>
            <person name="Kuo A."/>
            <person name="Labutti K."/>
            <person name="Pangilinan J."/>
            <person name="Lipzen A."/>
            <person name="Riley R."/>
            <person name="Andreopoulos W."/>
            <person name="He G."/>
            <person name="Johnson J."/>
            <person name="Barry K.W."/>
            <person name="Grigoriev I.V."/>
            <person name="Nagy L."/>
            <person name="Hibbett D."/>
            <person name="Henrissat B."/>
            <person name="Matheny P.B."/>
            <person name="Labbe J."/>
            <person name="Martin F."/>
        </authorList>
    </citation>
    <scope>NUCLEOTIDE SEQUENCE</scope>
    <source>
        <strain evidence="1">HHB10654</strain>
    </source>
</reference>
<organism evidence="1 2">
    <name type="scientific">Artomyces pyxidatus</name>
    <dbReference type="NCBI Taxonomy" id="48021"/>
    <lineage>
        <taxon>Eukaryota</taxon>
        <taxon>Fungi</taxon>
        <taxon>Dikarya</taxon>
        <taxon>Basidiomycota</taxon>
        <taxon>Agaricomycotina</taxon>
        <taxon>Agaricomycetes</taxon>
        <taxon>Russulales</taxon>
        <taxon>Auriscalpiaceae</taxon>
        <taxon>Artomyces</taxon>
    </lineage>
</organism>
<keyword evidence="2" id="KW-1185">Reference proteome</keyword>
<evidence type="ECO:0000313" key="2">
    <source>
        <dbReference type="Proteomes" id="UP000814140"/>
    </source>
</evidence>
<name>A0ACB8T612_9AGAM</name>
<dbReference type="EMBL" id="MU277201">
    <property type="protein sequence ID" value="KAI0063867.1"/>
    <property type="molecule type" value="Genomic_DNA"/>
</dbReference>